<feature type="domain" description="Retrotransposon gag" evidence="1">
    <location>
        <begin position="37"/>
        <end position="98"/>
    </location>
</feature>
<organism evidence="2 3">
    <name type="scientific">Gossypium davidsonii</name>
    <name type="common">Davidson's cotton</name>
    <name type="synonym">Gossypium klotzschianum subsp. davidsonii</name>
    <dbReference type="NCBI Taxonomy" id="34287"/>
    <lineage>
        <taxon>Eukaryota</taxon>
        <taxon>Viridiplantae</taxon>
        <taxon>Streptophyta</taxon>
        <taxon>Embryophyta</taxon>
        <taxon>Tracheophyta</taxon>
        <taxon>Spermatophyta</taxon>
        <taxon>Magnoliopsida</taxon>
        <taxon>eudicotyledons</taxon>
        <taxon>Gunneridae</taxon>
        <taxon>Pentapetalae</taxon>
        <taxon>rosids</taxon>
        <taxon>malvids</taxon>
        <taxon>Malvales</taxon>
        <taxon>Malvaceae</taxon>
        <taxon>Malvoideae</taxon>
        <taxon>Gossypium</taxon>
    </lineage>
</organism>
<sequence>MMLAMKKEMEELKGELMIYKVALSNGMLSSRSTNEKRGGNVIGTLNEFKRELKKQFYPQYVKMEARAKLRRLMQQGTVRKYVWAFSELMFQISDLGEKEAFY</sequence>
<keyword evidence="3" id="KW-1185">Reference proteome</keyword>
<proteinExistence type="predicted"/>
<evidence type="ECO:0000313" key="2">
    <source>
        <dbReference type="EMBL" id="MBA0626562.1"/>
    </source>
</evidence>
<dbReference type="InterPro" id="IPR005162">
    <property type="entry name" value="Retrotrans_gag_dom"/>
</dbReference>
<evidence type="ECO:0000313" key="3">
    <source>
        <dbReference type="Proteomes" id="UP000593561"/>
    </source>
</evidence>
<dbReference type="Pfam" id="PF03732">
    <property type="entry name" value="Retrotrans_gag"/>
    <property type="match status" value="1"/>
</dbReference>
<dbReference type="AlphaFoldDB" id="A0A7J8SM04"/>
<evidence type="ECO:0000259" key="1">
    <source>
        <dbReference type="Pfam" id="PF03732"/>
    </source>
</evidence>
<protein>
    <recommendedName>
        <fullName evidence="1">Retrotransposon gag domain-containing protein</fullName>
    </recommendedName>
</protein>
<name>A0A7J8SM04_GOSDV</name>
<gene>
    <name evidence="2" type="ORF">Godav_004216</name>
</gene>
<reference evidence="2 3" key="1">
    <citation type="journal article" date="2019" name="Genome Biol. Evol.">
        <title>Insights into the evolution of the New World diploid cottons (Gossypium, subgenus Houzingenia) based on genome sequencing.</title>
        <authorList>
            <person name="Grover C.E."/>
            <person name="Arick M.A. 2nd"/>
            <person name="Thrash A."/>
            <person name="Conover J.L."/>
            <person name="Sanders W.S."/>
            <person name="Peterson D.G."/>
            <person name="Frelichowski J.E."/>
            <person name="Scheffler J.A."/>
            <person name="Scheffler B.E."/>
            <person name="Wendel J.F."/>
        </authorList>
    </citation>
    <scope>NUCLEOTIDE SEQUENCE [LARGE SCALE GENOMIC DNA]</scope>
    <source>
        <strain evidence="2">27</strain>
        <tissue evidence="2">Leaf</tissue>
    </source>
</reference>
<dbReference type="EMBL" id="JABFAC010000010">
    <property type="protein sequence ID" value="MBA0626562.1"/>
    <property type="molecule type" value="Genomic_DNA"/>
</dbReference>
<accession>A0A7J8SM04</accession>
<dbReference type="Proteomes" id="UP000593561">
    <property type="component" value="Unassembled WGS sequence"/>
</dbReference>
<comment type="caution">
    <text evidence="2">The sequence shown here is derived from an EMBL/GenBank/DDBJ whole genome shotgun (WGS) entry which is preliminary data.</text>
</comment>